<proteinExistence type="predicted"/>
<dbReference type="AlphaFoldDB" id="A0A199UAC5"/>
<name>A0A199UAC5_MANES</name>
<sequence>MWVLIRNKCVVSVGLKAEEKLINLGSRNFFLCSKPSSAVKCGCSKQPKVN</sequence>
<dbReference type="EMBL" id="KV450901">
    <property type="protein sequence ID" value="OAY21418.1"/>
    <property type="molecule type" value="Genomic_DNA"/>
</dbReference>
<reference evidence="1" key="1">
    <citation type="submission" date="2016-02" db="EMBL/GenBank/DDBJ databases">
        <title>WGS assembly of Manihot esculenta.</title>
        <authorList>
            <person name="Bredeson J.V."/>
            <person name="Prochnik S.E."/>
            <person name="Lyons J.B."/>
            <person name="Schmutz J."/>
            <person name="Grimwood J."/>
            <person name="Vrebalov J."/>
            <person name="Bart R.S."/>
            <person name="Amuge T."/>
            <person name="Ferguson M.E."/>
            <person name="Green R."/>
            <person name="Putnam N."/>
            <person name="Stites J."/>
            <person name="Rounsley S."/>
            <person name="Rokhsar D.S."/>
        </authorList>
    </citation>
    <scope>NUCLEOTIDE SEQUENCE [LARGE SCALE GENOMIC DNA]</scope>
    <source>
        <tissue evidence="1">Leaf</tissue>
    </source>
</reference>
<protein>
    <submittedName>
        <fullName evidence="1">Uncharacterized protein</fullName>
    </submittedName>
</protein>
<gene>
    <name evidence="1" type="ORF">MANES_S088500</name>
</gene>
<evidence type="ECO:0000313" key="1">
    <source>
        <dbReference type="EMBL" id="OAY21418.1"/>
    </source>
</evidence>
<accession>A0A199UAC5</accession>
<organism evidence="1">
    <name type="scientific">Manihot esculenta</name>
    <name type="common">Cassava</name>
    <name type="synonym">Jatropha manihot</name>
    <dbReference type="NCBI Taxonomy" id="3983"/>
    <lineage>
        <taxon>Eukaryota</taxon>
        <taxon>Viridiplantae</taxon>
        <taxon>Streptophyta</taxon>
        <taxon>Embryophyta</taxon>
        <taxon>Tracheophyta</taxon>
        <taxon>Spermatophyta</taxon>
        <taxon>Magnoliopsida</taxon>
        <taxon>eudicotyledons</taxon>
        <taxon>Gunneridae</taxon>
        <taxon>Pentapetalae</taxon>
        <taxon>rosids</taxon>
        <taxon>fabids</taxon>
        <taxon>Malpighiales</taxon>
        <taxon>Euphorbiaceae</taxon>
        <taxon>Crotonoideae</taxon>
        <taxon>Manihoteae</taxon>
        <taxon>Manihot</taxon>
    </lineage>
</organism>